<dbReference type="RefSeq" id="WP_242515355.1">
    <property type="nucleotide sequence ID" value="NZ_CP012670.1"/>
</dbReference>
<dbReference type="EMBL" id="CP012670">
    <property type="protein sequence ID" value="AUX25399.1"/>
    <property type="molecule type" value="Genomic_DNA"/>
</dbReference>
<dbReference type="Proteomes" id="UP000295781">
    <property type="component" value="Chromosome"/>
</dbReference>
<reference evidence="2 3" key="1">
    <citation type="submission" date="2015-09" db="EMBL/GenBank/DDBJ databases">
        <title>Sorangium comparison.</title>
        <authorList>
            <person name="Zaburannyi N."/>
            <person name="Bunk B."/>
            <person name="Overmann J."/>
            <person name="Mueller R."/>
        </authorList>
    </citation>
    <scope>NUCLEOTIDE SEQUENCE [LARGE SCALE GENOMIC DNA]</scope>
    <source>
        <strain evidence="2 3">So ceGT47</strain>
    </source>
</reference>
<feature type="compositionally biased region" description="Pro residues" evidence="1">
    <location>
        <begin position="73"/>
        <end position="123"/>
    </location>
</feature>
<feature type="compositionally biased region" description="Low complexity" evidence="1">
    <location>
        <begin position="32"/>
        <end position="72"/>
    </location>
</feature>
<feature type="region of interest" description="Disordered" evidence="1">
    <location>
        <begin position="25"/>
        <end position="152"/>
    </location>
</feature>
<dbReference type="PROSITE" id="PS51257">
    <property type="entry name" value="PROKAR_LIPOPROTEIN"/>
    <property type="match status" value="1"/>
</dbReference>
<sequence>MLRTMGVLPGIILTAALAVGCQQREASPPPSYASQPGYQQPYPQQPGYQQPYPQQPGYQQPYPQQPGYQQPYPQQPYPQQPAPQQPAPQQPAPQQPAPQQPAPQQPAPQQPAQPGGFPWPFPLPGGQQPGGQPAPSGGGSTAGGATPIDPNLASAATIPLNALAASEAQGMTKEGGPIAGQFSAGQTLEHQIQLMPGKCYTVLGVGAGITELDISLVALTPIPMGSSVLAQDSSSGSNASLGGRGNCYRWSLPVGINAKIIVKATAGSGVAAAQLYVK</sequence>
<proteinExistence type="predicted"/>
<evidence type="ECO:0000313" key="2">
    <source>
        <dbReference type="EMBL" id="AUX25399.1"/>
    </source>
</evidence>
<evidence type="ECO:0000256" key="1">
    <source>
        <dbReference type="SAM" id="MobiDB-lite"/>
    </source>
</evidence>
<name>A0A4P2Q7H5_SORCE</name>
<gene>
    <name evidence="2" type="ORF">SOCEGT47_059440</name>
</gene>
<protein>
    <submittedName>
        <fullName evidence="2">Uncharacterized protein</fullName>
    </submittedName>
</protein>
<organism evidence="2 3">
    <name type="scientific">Sorangium cellulosum</name>
    <name type="common">Polyangium cellulosum</name>
    <dbReference type="NCBI Taxonomy" id="56"/>
    <lineage>
        <taxon>Bacteria</taxon>
        <taxon>Pseudomonadati</taxon>
        <taxon>Myxococcota</taxon>
        <taxon>Polyangia</taxon>
        <taxon>Polyangiales</taxon>
        <taxon>Polyangiaceae</taxon>
        <taxon>Sorangium</taxon>
    </lineage>
</organism>
<accession>A0A4P2Q7H5</accession>
<feature type="compositionally biased region" description="Low complexity" evidence="1">
    <location>
        <begin position="124"/>
        <end position="135"/>
    </location>
</feature>
<evidence type="ECO:0000313" key="3">
    <source>
        <dbReference type="Proteomes" id="UP000295781"/>
    </source>
</evidence>
<dbReference type="AlphaFoldDB" id="A0A4P2Q7H5"/>